<dbReference type="EMBL" id="LHQM01000001">
    <property type="protein sequence ID" value="KPJ23266.1"/>
    <property type="molecule type" value="Genomic_DNA"/>
</dbReference>
<evidence type="ECO:0000256" key="4">
    <source>
        <dbReference type="ARBA" id="ARBA00022692"/>
    </source>
</evidence>
<feature type="transmembrane region" description="Helical" evidence="8">
    <location>
        <begin position="107"/>
        <end position="130"/>
    </location>
</feature>
<evidence type="ECO:0000256" key="6">
    <source>
        <dbReference type="ARBA" id="ARBA00022989"/>
    </source>
</evidence>
<dbReference type="Pfam" id="PF04093">
    <property type="entry name" value="MreD"/>
    <property type="match status" value="1"/>
</dbReference>
<name>A0A0P6STV5_9STRE</name>
<dbReference type="RefSeq" id="WP_054277990.1">
    <property type="nucleotide sequence ID" value="NZ_LHQM01000001.1"/>
</dbReference>
<evidence type="ECO:0000256" key="5">
    <source>
        <dbReference type="ARBA" id="ARBA00022960"/>
    </source>
</evidence>
<keyword evidence="4 8" id="KW-0812">Transmembrane</keyword>
<evidence type="ECO:0000256" key="1">
    <source>
        <dbReference type="ARBA" id="ARBA00004651"/>
    </source>
</evidence>
<dbReference type="AlphaFoldDB" id="A0A0P6STV5"/>
<organism evidence="9 10">
    <name type="scientific">Streptococcus phocae</name>
    <dbReference type="NCBI Taxonomy" id="119224"/>
    <lineage>
        <taxon>Bacteria</taxon>
        <taxon>Bacillati</taxon>
        <taxon>Bacillota</taxon>
        <taxon>Bacilli</taxon>
        <taxon>Lactobacillales</taxon>
        <taxon>Streptococcaceae</taxon>
        <taxon>Streptococcus</taxon>
    </lineage>
</organism>
<comment type="similarity">
    <text evidence="2">Belongs to the MreD family.</text>
</comment>
<proteinExistence type="inferred from homology"/>
<evidence type="ECO:0000256" key="2">
    <source>
        <dbReference type="ARBA" id="ARBA00007776"/>
    </source>
</evidence>
<feature type="transmembrane region" description="Helical" evidence="8">
    <location>
        <begin position="136"/>
        <end position="158"/>
    </location>
</feature>
<reference evidence="9 10" key="1">
    <citation type="submission" date="2015-08" db="EMBL/GenBank/DDBJ databases">
        <title>Genome sequence of Streptococcus phocae subsp. phocae ATCC 51973T isolated from liver specimen obtained from seal.</title>
        <authorList>
            <person name="Avendano-Herrera R."/>
        </authorList>
    </citation>
    <scope>NUCLEOTIDE SEQUENCE [LARGE SCALE GENOMIC DNA]</scope>
    <source>
        <strain evidence="9 10">ATCC 51973</strain>
    </source>
</reference>
<protein>
    <submittedName>
        <fullName evidence="9">Uncharacterized protein</fullName>
    </submittedName>
</protein>
<sequence length="167" mass="20047">MIKQRIYSFPFLFLFFLMDTHISNAVNAIFSSEYKISCHFFVFFFLIFLVHMSEKRSMLFFATLIAFIFDYYYFNQLGIFIFSLPLVTFFIICLIQLFPKVIGGFQLFLLFFIFIFLLDVMSFIAARYFSLTHLTLSYFLTFQMLPTLFFNFITFLALKNLIRKQKA</sequence>
<keyword evidence="6 8" id="KW-1133">Transmembrane helix</keyword>
<keyword evidence="7 8" id="KW-0472">Membrane</keyword>
<dbReference type="PATRIC" id="fig|119224.3.peg.2"/>
<accession>A0A0P6STV5</accession>
<keyword evidence="5" id="KW-0133">Cell shape</keyword>
<comment type="caution">
    <text evidence="9">The sequence shown here is derived from an EMBL/GenBank/DDBJ whole genome shotgun (WGS) entry which is preliminary data.</text>
</comment>
<dbReference type="GO" id="GO:0005886">
    <property type="term" value="C:plasma membrane"/>
    <property type="evidence" value="ECO:0007669"/>
    <property type="project" value="UniProtKB-SubCell"/>
</dbReference>
<evidence type="ECO:0000313" key="9">
    <source>
        <dbReference type="EMBL" id="KPJ23266.1"/>
    </source>
</evidence>
<evidence type="ECO:0000256" key="3">
    <source>
        <dbReference type="ARBA" id="ARBA00022475"/>
    </source>
</evidence>
<dbReference type="STRING" id="119224.AKK44_00025"/>
<feature type="transmembrane region" description="Helical" evidence="8">
    <location>
        <begin position="34"/>
        <end position="51"/>
    </location>
</feature>
<dbReference type="InterPro" id="IPR007227">
    <property type="entry name" value="Cell_shape_determining_MreD"/>
</dbReference>
<gene>
    <name evidence="9" type="ORF">AKK44_00025</name>
</gene>
<evidence type="ECO:0000256" key="7">
    <source>
        <dbReference type="ARBA" id="ARBA00023136"/>
    </source>
</evidence>
<evidence type="ECO:0000256" key="8">
    <source>
        <dbReference type="SAM" id="Phobius"/>
    </source>
</evidence>
<feature type="transmembrane region" description="Helical" evidence="8">
    <location>
        <begin position="80"/>
        <end position="98"/>
    </location>
</feature>
<dbReference type="GO" id="GO:0008360">
    <property type="term" value="P:regulation of cell shape"/>
    <property type="evidence" value="ECO:0007669"/>
    <property type="project" value="UniProtKB-KW"/>
</dbReference>
<dbReference type="Proteomes" id="UP000049578">
    <property type="component" value="Unassembled WGS sequence"/>
</dbReference>
<feature type="transmembrane region" description="Helical" evidence="8">
    <location>
        <begin position="58"/>
        <end position="74"/>
    </location>
</feature>
<evidence type="ECO:0000313" key="10">
    <source>
        <dbReference type="Proteomes" id="UP000049578"/>
    </source>
</evidence>
<keyword evidence="10" id="KW-1185">Reference proteome</keyword>
<keyword evidence="3" id="KW-1003">Cell membrane</keyword>
<comment type="subcellular location">
    <subcellularLocation>
        <location evidence="1">Cell membrane</location>
        <topology evidence="1">Multi-pass membrane protein</topology>
    </subcellularLocation>
</comment>